<dbReference type="InterPro" id="IPR008921">
    <property type="entry name" value="DNA_pol3_clamp-load_cplx_C"/>
</dbReference>
<name>A0A1R4JIL7_9ACTN</name>
<dbReference type="GO" id="GO:0003677">
    <property type="term" value="F:DNA binding"/>
    <property type="evidence" value="ECO:0007669"/>
    <property type="project" value="InterPro"/>
</dbReference>
<evidence type="ECO:0000313" key="10">
    <source>
        <dbReference type="Proteomes" id="UP000188342"/>
    </source>
</evidence>
<dbReference type="GO" id="GO:0009360">
    <property type="term" value="C:DNA polymerase III complex"/>
    <property type="evidence" value="ECO:0007669"/>
    <property type="project" value="TreeGrafter"/>
</dbReference>
<comment type="catalytic activity">
    <reaction evidence="7">
        <text>DNA(n) + a 2'-deoxyribonucleoside 5'-triphosphate = DNA(n+1) + diphosphate</text>
        <dbReference type="Rhea" id="RHEA:22508"/>
        <dbReference type="Rhea" id="RHEA-COMP:17339"/>
        <dbReference type="Rhea" id="RHEA-COMP:17340"/>
        <dbReference type="ChEBI" id="CHEBI:33019"/>
        <dbReference type="ChEBI" id="CHEBI:61560"/>
        <dbReference type="ChEBI" id="CHEBI:173112"/>
        <dbReference type="EC" id="2.7.7.7"/>
    </reaction>
</comment>
<dbReference type="InterPro" id="IPR048466">
    <property type="entry name" value="DNA_pol3_delta-like_C"/>
</dbReference>
<gene>
    <name evidence="9" type="ORF">FM114_07725</name>
</gene>
<keyword evidence="2 9" id="KW-0808">Transferase</keyword>
<dbReference type="NCBIfam" id="TIGR01128">
    <property type="entry name" value="holA"/>
    <property type="match status" value="1"/>
</dbReference>
<dbReference type="InterPro" id="IPR027417">
    <property type="entry name" value="P-loop_NTPase"/>
</dbReference>
<evidence type="ECO:0000256" key="4">
    <source>
        <dbReference type="ARBA" id="ARBA00022705"/>
    </source>
</evidence>
<evidence type="ECO:0000256" key="6">
    <source>
        <dbReference type="ARBA" id="ARBA00034754"/>
    </source>
</evidence>
<keyword evidence="10" id="KW-1185">Reference proteome</keyword>
<evidence type="ECO:0000256" key="3">
    <source>
        <dbReference type="ARBA" id="ARBA00022695"/>
    </source>
</evidence>
<dbReference type="Gene3D" id="1.10.8.60">
    <property type="match status" value="1"/>
</dbReference>
<comment type="similarity">
    <text evidence="6">Belongs to the DNA polymerase HolA subunit family.</text>
</comment>
<dbReference type="Pfam" id="PF21694">
    <property type="entry name" value="DNA_pol3_delta_C"/>
    <property type="match status" value="1"/>
</dbReference>
<accession>A0A1R4JIL7</accession>
<keyword evidence="5" id="KW-0239">DNA-directed DNA polymerase</keyword>
<dbReference type="EMBL" id="FUKQ01000032">
    <property type="protein sequence ID" value="SJN31859.1"/>
    <property type="molecule type" value="Genomic_DNA"/>
</dbReference>
<dbReference type="SUPFAM" id="SSF48019">
    <property type="entry name" value="post-AAA+ oligomerization domain-like"/>
    <property type="match status" value="1"/>
</dbReference>
<evidence type="ECO:0000256" key="2">
    <source>
        <dbReference type="ARBA" id="ARBA00022679"/>
    </source>
</evidence>
<organism evidence="9 10">
    <name type="scientific">Luteococcus japonicus LSP_Lj1</name>
    <dbReference type="NCBI Taxonomy" id="1255658"/>
    <lineage>
        <taxon>Bacteria</taxon>
        <taxon>Bacillati</taxon>
        <taxon>Actinomycetota</taxon>
        <taxon>Actinomycetes</taxon>
        <taxon>Propionibacteriales</taxon>
        <taxon>Propionibacteriaceae</taxon>
        <taxon>Luteococcus</taxon>
    </lineage>
</organism>
<dbReference type="STRING" id="1255658.FM114_07725"/>
<evidence type="ECO:0000256" key="7">
    <source>
        <dbReference type="ARBA" id="ARBA00049244"/>
    </source>
</evidence>
<keyword evidence="4" id="KW-0235">DNA replication</keyword>
<dbReference type="PANTHER" id="PTHR34388:SF1">
    <property type="entry name" value="DNA POLYMERASE III SUBUNIT DELTA"/>
    <property type="match status" value="1"/>
</dbReference>
<reference evidence="9 10" key="1">
    <citation type="submission" date="2017-02" db="EMBL/GenBank/DDBJ databases">
        <authorList>
            <person name="Peterson S.W."/>
        </authorList>
    </citation>
    <scope>NUCLEOTIDE SEQUENCE [LARGE SCALE GENOMIC DNA]</scope>
    <source>
        <strain evidence="9 10">LSP_Lj1</strain>
    </source>
</reference>
<protein>
    <recommendedName>
        <fullName evidence="1">DNA-directed DNA polymerase</fullName>
        <ecNumber evidence="1">2.7.7.7</ecNumber>
    </recommendedName>
</protein>
<dbReference type="GO" id="GO:0006261">
    <property type="term" value="P:DNA-templated DNA replication"/>
    <property type="evidence" value="ECO:0007669"/>
    <property type="project" value="TreeGrafter"/>
</dbReference>
<evidence type="ECO:0000256" key="5">
    <source>
        <dbReference type="ARBA" id="ARBA00022932"/>
    </source>
</evidence>
<dbReference type="Gene3D" id="1.20.272.10">
    <property type="match status" value="1"/>
</dbReference>
<dbReference type="SUPFAM" id="SSF52540">
    <property type="entry name" value="P-loop containing nucleoside triphosphate hydrolases"/>
    <property type="match status" value="1"/>
</dbReference>
<feature type="domain" description="DNA polymerase III delta subunit-like C-terminal" evidence="8">
    <location>
        <begin position="218"/>
        <end position="334"/>
    </location>
</feature>
<dbReference type="InterPro" id="IPR005790">
    <property type="entry name" value="DNA_polIII_delta"/>
</dbReference>
<evidence type="ECO:0000259" key="8">
    <source>
        <dbReference type="Pfam" id="PF21694"/>
    </source>
</evidence>
<proteinExistence type="inferred from homology"/>
<dbReference type="EC" id="2.7.7.7" evidence="1"/>
<dbReference type="PANTHER" id="PTHR34388">
    <property type="entry name" value="DNA POLYMERASE III SUBUNIT DELTA"/>
    <property type="match status" value="1"/>
</dbReference>
<evidence type="ECO:0000313" key="9">
    <source>
        <dbReference type="EMBL" id="SJN31859.1"/>
    </source>
</evidence>
<evidence type="ECO:0000256" key="1">
    <source>
        <dbReference type="ARBA" id="ARBA00012417"/>
    </source>
</evidence>
<keyword evidence="3 9" id="KW-0548">Nucleotidyltransferase</keyword>
<dbReference type="AlphaFoldDB" id="A0A1R4JIL7"/>
<dbReference type="Proteomes" id="UP000188342">
    <property type="component" value="Unassembled WGS sequence"/>
</dbReference>
<dbReference type="GO" id="GO:0003887">
    <property type="term" value="F:DNA-directed DNA polymerase activity"/>
    <property type="evidence" value="ECO:0007669"/>
    <property type="project" value="UniProtKB-KW"/>
</dbReference>
<sequence>MGAGMLGPMAGQRGARPQQVPTEGFGNCLLVLGPESLIAERAVAERIAIARRQVPDAELTRVTAQELEGNRLAELVGGSLFSEASIVVIEDLANLSQDLFDAVLVSAKDPGEELSLTLVHGGGNKGKGLLDKLKKAKVPVIEATAVKTWELPGWVRQEARRTRVGMDDEAAQALVDAVGNDLRALAGAVSQLGSDWEGKAVTAPMIQRYFAGRADVTSFAVSDDIMAGRPGPALEKLRWALSTGVAPVLVTSAIASSLRGLGKYLDARSARMSEGEMAREVGVPPWKLKDLARLSRSWTGPGVSQALRAVAVADAQVKGAASDSHFALEQLLLNVDRAHQLERR</sequence>